<evidence type="ECO:0000313" key="1">
    <source>
        <dbReference type="EMBL" id="EKX72437.1"/>
    </source>
</evidence>
<dbReference type="Proteomes" id="UP000031512">
    <property type="component" value="Unassembled WGS sequence"/>
</dbReference>
<reference evidence="1 2" key="1">
    <citation type="journal article" date="2012" name="BMC Genomics">
        <title>Comparative genomic analysis and phylogenetic position of Theileria equi.</title>
        <authorList>
            <person name="Kappmeyer L.S."/>
            <person name="Thiagarajan M."/>
            <person name="Herndon D.R."/>
            <person name="Ramsay J.D."/>
            <person name="Caler E."/>
            <person name="Djikeng A."/>
            <person name="Gillespie J.J."/>
            <person name="Lau A.O."/>
            <person name="Roalson E.H."/>
            <person name="Silva J.C."/>
            <person name="Silva M.G."/>
            <person name="Suarez C.E."/>
            <person name="Ueti M.W."/>
            <person name="Nene V.M."/>
            <person name="Mealey R.H."/>
            <person name="Knowles D.P."/>
            <person name="Brayton K.A."/>
        </authorList>
    </citation>
    <scope>NUCLEOTIDE SEQUENCE [LARGE SCALE GENOMIC DNA]</scope>
    <source>
        <strain evidence="1 2">WA</strain>
    </source>
</reference>
<dbReference type="RefSeq" id="XP_004831889.1">
    <property type="nucleotide sequence ID" value="XM_004831832.1"/>
</dbReference>
<proteinExistence type="predicted"/>
<accession>L1LAD3</accession>
<dbReference type="VEuPathDB" id="PiroplasmaDB:BEWA_049040"/>
<dbReference type="GeneID" id="15804019"/>
<comment type="caution">
    <text evidence="1">The sequence shown here is derived from an EMBL/GenBank/DDBJ whole genome shotgun (WGS) entry which is preliminary data.</text>
</comment>
<name>L1LAD3_THEEQ</name>
<dbReference type="KEGG" id="beq:BEWA_049040"/>
<sequence length="131" mass="15142">MEDTITFMKNIQPPLNTTLISPIQNAINDLQENAESSYNTAITEMNFYKNRCRELELGSGDNFEELVQRLSRDHRVPSLFLCESKAKIAARFQEFKDSLLNELMYDMESKDYVMDKESADEFVNSAIKSLL</sequence>
<organism evidence="1 2">
    <name type="scientific">Theileria equi strain WA</name>
    <dbReference type="NCBI Taxonomy" id="1537102"/>
    <lineage>
        <taxon>Eukaryota</taxon>
        <taxon>Sar</taxon>
        <taxon>Alveolata</taxon>
        <taxon>Apicomplexa</taxon>
        <taxon>Aconoidasida</taxon>
        <taxon>Piroplasmida</taxon>
        <taxon>Theileriidae</taxon>
        <taxon>Theileria</taxon>
    </lineage>
</organism>
<keyword evidence="2" id="KW-1185">Reference proteome</keyword>
<dbReference type="EMBL" id="ACOU01000007">
    <property type="protein sequence ID" value="EKX72437.1"/>
    <property type="molecule type" value="Genomic_DNA"/>
</dbReference>
<dbReference type="AlphaFoldDB" id="L1LAD3"/>
<gene>
    <name evidence="1" type="ORF">BEWA_049040</name>
</gene>
<protein>
    <submittedName>
        <fullName evidence="1">Uncharacterized protein</fullName>
    </submittedName>
</protein>
<evidence type="ECO:0000313" key="2">
    <source>
        <dbReference type="Proteomes" id="UP000031512"/>
    </source>
</evidence>